<dbReference type="Proteomes" id="UP000807306">
    <property type="component" value="Unassembled WGS sequence"/>
</dbReference>
<accession>A0A9P6EQ32</accession>
<dbReference type="Pfam" id="PF26251">
    <property type="entry name" value="TPR_TRAPPC9-Trs120"/>
    <property type="match status" value="1"/>
</dbReference>
<protein>
    <submittedName>
        <fullName evidence="8">TRAPP II complex</fullName>
    </submittedName>
</protein>
<keyword evidence="3" id="KW-0732">Signal</keyword>
<dbReference type="Pfam" id="PF26280">
    <property type="entry name" value="Ig_TRAPPC9-Trs120_2nd"/>
    <property type="match status" value="1"/>
</dbReference>
<dbReference type="InterPro" id="IPR013935">
    <property type="entry name" value="Trs120_TRAPPC9"/>
</dbReference>
<evidence type="ECO:0000259" key="4">
    <source>
        <dbReference type="Pfam" id="PF08626"/>
    </source>
</evidence>
<name>A0A9P6EQ32_9AGAR</name>
<comment type="subcellular location">
    <subcellularLocation>
        <location evidence="1">Golgi apparatus</location>
    </subcellularLocation>
</comment>
<keyword evidence="2" id="KW-0333">Golgi apparatus</keyword>
<dbReference type="GO" id="GO:0005802">
    <property type="term" value="C:trans-Golgi network"/>
    <property type="evidence" value="ECO:0007669"/>
    <property type="project" value="TreeGrafter"/>
</dbReference>
<feature type="domain" description="Trs120/TRAPPC9 third Ig-like" evidence="7">
    <location>
        <begin position="1044"/>
        <end position="1209"/>
    </location>
</feature>
<feature type="signal peptide" evidence="3">
    <location>
        <begin position="1"/>
        <end position="27"/>
    </location>
</feature>
<dbReference type="PANTHER" id="PTHR21512">
    <property type="entry name" value="TRAFFICKING PROTEIN PARTICLE COMPLEX SUBUNIT 9"/>
    <property type="match status" value="1"/>
</dbReference>
<evidence type="ECO:0000313" key="8">
    <source>
        <dbReference type="EMBL" id="KAF9533009.1"/>
    </source>
</evidence>
<evidence type="ECO:0000256" key="2">
    <source>
        <dbReference type="ARBA" id="ARBA00023034"/>
    </source>
</evidence>
<feature type="domain" description="Trs120/TRAPPC9 N-terminal" evidence="4">
    <location>
        <begin position="5"/>
        <end position="346"/>
    </location>
</feature>
<dbReference type="InterPro" id="IPR058564">
    <property type="entry name" value="TPR_TRAPPC9_Trs120"/>
</dbReference>
<evidence type="ECO:0000256" key="3">
    <source>
        <dbReference type="SAM" id="SignalP"/>
    </source>
</evidence>
<reference evidence="8" key="1">
    <citation type="submission" date="2020-11" db="EMBL/GenBank/DDBJ databases">
        <authorList>
            <consortium name="DOE Joint Genome Institute"/>
            <person name="Ahrendt S."/>
            <person name="Riley R."/>
            <person name="Andreopoulos W."/>
            <person name="Labutti K."/>
            <person name="Pangilinan J."/>
            <person name="Ruiz-Duenas F.J."/>
            <person name="Barrasa J.M."/>
            <person name="Sanchez-Garcia M."/>
            <person name="Camarero S."/>
            <person name="Miyauchi S."/>
            <person name="Serrano A."/>
            <person name="Linde D."/>
            <person name="Babiker R."/>
            <person name="Drula E."/>
            <person name="Ayuso-Fernandez I."/>
            <person name="Pacheco R."/>
            <person name="Padilla G."/>
            <person name="Ferreira P."/>
            <person name="Barriuso J."/>
            <person name="Kellner H."/>
            <person name="Castanera R."/>
            <person name="Alfaro M."/>
            <person name="Ramirez L."/>
            <person name="Pisabarro A.G."/>
            <person name="Kuo A."/>
            <person name="Tritt A."/>
            <person name="Lipzen A."/>
            <person name="He G."/>
            <person name="Yan M."/>
            <person name="Ng V."/>
            <person name="Cullen D."/>
            <person name="Martin F."/>
            <person name="Rosso M.-N."/>
            <person name="Henrissat B."/>
            <person name="Hibbett D."/>
            <person name="Martinez A.T."/>
            <person name="Grigoriev I.V."/>
        </authorList>
    </citation>
    <scope>NUCLEOTIDE SEQUENCE</scope>
    <source>
        <strain evidence="8">CBS 506.95</strain>
    </source>
</reference>
<dbReference type="InterPro" id="IPR058563">
    <property type="entry name" value="Trs120_TRAPPC9_N"/>
</dbReference>
<evidence type="ECO:0000313" key="9">
    <source>
        <dbReference type="Proteomes" id="UP000807306"/>
    </source>
</evidence>
<evidence type="ECO:0000259" key="7">
    <source>
        <dbReference type="Pfam" id="PF26282"/>
    </source>
</evidence>
<proteinExistence type="predicted"/>
<feature type="domain" description="Trs120/TRAPPC9 TPR region" evidence="5">
    <location>
        <begin position="367"/>
        <end position="680"/>
    </location>
</feature>
<feature type="chain" id="PRO_5040511886" evidence="3">
    <location>
        <begin position="28"/>
        <end position="1339"/>
    </location>
</feature>
<dbReference type="Pfam" id="PF08626">
    <property type="entry name" value="TRAPPC9-Trs120"/>
    <property type="match status" value="1"/>
</dbReference>
<dbReference type="Pfam" id="PF26282">
    <property type="entry name" value="Ig_TRAPPC9-Trs120_3rd"/>
    <property type="match status" value="1"/>
</dbReference>
<evidence type="ECO:0000256" key="1">
    <source>
        <dbReference type="ARBA" id="ARBA00004555"/>
    </source>
</evidence>
<evidence type="ECO:0000259" key="5">
    <source>
        <dbReference type="Pfam" id="PF26251"/>
    </source>
</evidence>
<dbReference type="EMBL" id="MU157830">
    <property type="protein sequence ID" value="KAF9533009.1"/>
    <property type="molecule type" value="Genomic_DNA"/>
</dbReference>
<feature type="domain" description="Trs120/TRAPPC9 first Ig-like" evidence="6">
    <location>
        <begin position="694"/>
        <end position="895"/>
    </location>
</feature>
<sequence length="1339" mass="147993">MDTHSFASLAHVRILLLPVGLIPQSLFESYASEIRTYTSLKLAEIPADTRDGKAARFLPNPMSTGYLHLSFPTHPPAQSQGPLSLLRPSIFPLAVVGIAACSQGDNLRSLHHQFNSNLEDIFPAGSTFPLVRNCFAFEETEGTVNLDTGESLPGLTIVPCIAKRKLHLGTLLGVLCSQILVEFGTLTQALESPVGNEYLNASLMPLPPPLSELPSPLNRGDSIPNISSHNSQPEVTRSSFTLGAAPTLKRMSTAPSTAPSRSNTLNVTVPSKKRLSTYGTSSSHGRLYKMLGDFFLLSGRSEDALICRAETRYNEAALVFRSANDPLWYASTCEGMATCSIIEAWSAGHGLNNSTTAVKEPWHDVSDRLTQAINLYQRTAAPESEPTHALFVFLYCSCVLRQSSLLFAVWSAKGWGPLAFTTMLQPGPRPFLPPTLTAGDRTNYLLLERLSTLTGISRSSIASCLGQLHGPWLLHLGQRERIAVLEVTASIYACIGYQRKEAYILREVLGCLLDLMVCGREEDGYTQTPNIPQSAGLGIHNVHPVAGVNWGTVGVRLSESTAGNESILKLLAYICRVLGIDLEAIGLSEATEARVVEHPPSLNKYDEDIVDELREPLGWPELQVGVVREAVAVAEALPDFPTVAQFALSSLKTLQTVLTPNDQYHLYATASRALLTSRRRGDPRAIEYWSGRPIVSISVAPLPTIRIPIEKPRSIRHKVLDPAPILQGIVDPFLYNPRRASDKGTSLVVQNEMLEFVITLQNPYIFDLELQEVSLSTSGVPFDSQPMRVVIPASTLHQVVISGKATETGVLTIRGCFVQAPGGIPREYILPLYTTEEEERLARKRRVILSESCRFKYPPLERHPWTQADKHKSIPNAEAAIGSAFKFLECKVVPEQPLLRIRRSSVTHGALMLYDGEKSIIRITLENVSSIPVDFLHLASEDSTIGPSQKALQEGNLSVFETYETEFNLIHRPVLTWDKDESKSIAPNQNLTLTLGCFGKVGCTNGVIHISYAYSQDPRLGDSGSFYLRQVSYPLMVTVYQMLECSAMDLLPFPAYPQVRRSADTESVNPKDERLRHLDISDDGWCLFSIEVRNSYGTPFDITLFRTQNGKEEASSTTTIPPGLVIPIRKIVLSDEAVSKIIPTLSEKQFVVATSNLTKVEEKAQRELFWYREELFKCVSARWHETGGTRSGELSFRAQRLTLPMLETFRLEIAQVSLSLEREDNEEEEREISYTGAKQYLKPNEFVQLRAKVMNLCSFPVVFTLDLEATPSEHLIYEGIFSELAIGRLQSGESKEISTTLCFLACGRFELSAKARGFGSSETEGRVARTHISAIVTED</sequence>
<evidence type="ECO:0000259" key="6">
    <source>
        <dbReference type="Pfam" id="PF26254"/>
    </source>
</evidence>
<organism evidence="8 9">
    <name type="scientific">Crepidotus variabilis</name>
    <dbReference type="NCBI Taxonomy" id="179855"/>
    <lineage>
        <taxon>Eukaryota</taxon>
        <taxon>Fungi</taxon>
        <taxon>Dikarya</taxon>
        <taxon>Basidiomycota</taxon>
        <taxon>Agaricomycotina</taxon>
        <taxon>Agaricomycetes</taxon>
        <taxon>Agaricomycetidae</taxon>
        <taxon>Agaricales</taxon>
        <taxon>Agaricineae</taxon>
        <taxon>Crepidotaceae</taxon>
        <taxon>Crepidotus</taxon>
    </lineage>
</organism>
<gene>
    <name evidence="8" type="ORF">CPB83DRAFT_890650</name>
</gene>
<dbReference type="OrthoDB" id="27962at2759"/>
<dbReference type="InterPro" id="IPR058565">
    <property type="entry name" value="Ig_TRAPPC9_Trs120_1st"/>
</dbReference>
<dbReference type="PANTHER" id="PTHR21512:SF5">
    <property type="entry name" value="TRAFFICKING PROTEIN PARTICLE COMPLEX SUBUNIT 9"/>
    <property type="match status" value="1"/>
</dbReference>
<dbReference type="InterPro" id="IPR058567">
    <property type="entry name" value="Ig_TRAPPC9_Trs120_3rd"/>
</dbReference>
<dbReference type="Pfam" id="PF26254">
    <property type="entry name" value="Ig_TRAPPC9-Trs120_1st"/>
    <property type="match status" value="1"/>
</dbReference>
<comment type="caution">
    <text evidence="8">The sequence shown here is derived from an EMBL/GenBank/DDBJ whole genome shotgun (WGS) entry which is preliminary data.</text>
</comment>
<keyword evidence="9" id="KW-1185">Reference proteome</keyword>